<dbReference type="GO" id="GO:0003899">
    <property type="term" value="F:DNA-directed RNA polymerase activity"/>
    <property type="evidence" value="ECO:0007669"/>
    <property type="project" value="InterPro"/>
</dbReference>
<evidence type="ECO:0000256" key="8">
    <source>
        <dbReference type="ARBA" id="ARBA00042129"/>
    </source>
</evidence>
<name>A0A6A6GH83_9PEZI</name>
<dbReference type="GO" id="GO:0008270">
    <property type="term" value="F:zinc ion binding"/>
    <property type="evidence" value="ECO:0007669"/>
    <property type="project" value="UniProtKB-KW"/>
</dbReference>
<protein>
    <recommendedName>
        <fullName evidence="3">DNA-directed RNA polymerase II subunit RPB9</fullName>
    </recommendedName>
    <alternativeName>
        <fullName evidence="8">DNA-directed RNA polymerase II subunit 9</fullName>
    </alternativeName>
</protein>
<evidence type="ECO:0000256" key="5">
    <source>
        <dbReference type="ARBA" id="ARBA00022771"/>
    </source>
</evidence>
<keyword evidence="5 9" id="KW-0863">Zinc-finger</keyword>
<evidence type="ECO:0000256" key="10">
    <source>
        <dbReference type="RuleBase" id="RU003474"/>
    </source>
</evidence>
<proteinExistence type="inferred from homology"/>
<dbReference type="OrthoDB" id="282270at2759"/>
<evidence type="ECO:0000256" key="4">
    <source>
        <dbReference type="ARBA" id="ARBA00022723"/>
    </source>
</evidence>
<sequence length="167" mass="19211">MSTSFRAFTKSHASSRKRIRHQSRYQTDNPIMSAYDSPKDDVADDQKQKKIEFRFCKECANMLYPREDKTLGTLTFQCRNCQFSEEVGPVCIYRNELSNTVGETSGVTQDVASDPTLPHVDRECPNQRCGARDAVFFQSQQRTAETGMRLFYVCCECGHVWSPIKER</sequence>
<dbReference type="GO" id="GO:0005730">
    <property type="term" value="C:nucleolus"/>
    <property type="evidence" value="ECO:0007669"/>
    <property type="project" value="UniProtKB-SubCell"/>
</dbReference>
<dbReference type="Gene3D" id="2.20.25.10">
    <property type="match status" value="2"/>
</dbReference>
<feature type="compositionally biased region" description="Basic residues" evidence="11">
    <location>
        <begin position="13"/>
        <end position="23"/>
    </location>
</feature>
<evidence type="ECO:0000256" key="3">
    <source>
        <dbReference type="ARBA" id="ARBA00015926"/>
    </source>
</evidence>
<dbReference type="PANTHER" id="PTHR11239:SF1">
    <property type="entry name" value="DNA-DIRECTED RNA POLYMERASE II SUBUNIT RPB9"/>
    <property type="match status" value="1"/>
</dbReference>
<evidence type="ECO:0000256" key="7">
    <source>
        <dbReference type="ARBA" id="ARBA00023242"/>
    </source>
</evidence>
<evidence type="ECO:0000256" key="9">
    <source>
        <dbReference type="PROSITE-ProRule" id="PRU00472"/>
    </source>
</evidence>
<dbReference type="CDD" id="cd10508">
    <property type="entry name" value="Zn-ribbon_RPB9"/>
    <property type="match status" value="1"/>
</dbReference>
<dbReference type="InterPro" id="IPR012164">
    <property type="entry name" value="Rpa12/Rpb9/Rpc10/TFS"/>
</dbReference>
<evidence type="ECO:0000313" key="14">
    <source>
        <dbReference type="Proteomes" id="UP000799538"/>
    </source>
</evidence>
<gene>
    <name evidence="13" type="ORF">BDZ85DRAFT_259637</name>
</gene>
<keyword evidence="14" id="KW-1185">Reference proteome</keyword>
<dbReference type="FunFam" id="2.20.25.10:FF:000016">
    <property type="entry name" value="DNA-directed RNA polymerase II subunit RPB9"/>
    <property type="match status" value="1"/>
</dbReference>
<keyword evidence="6" id="KW-0862">Zinc</keyword>
<evidence type="ECO:0000256" key="11">
    <source>
        <dbReference type="SAM" id="MobiDB-lite"/>
    </source>
</evidence>
<keyword evidence="4 10" id="KW-0479">Metal-binding</keyword>
<evidence type="ECO:0000259" key="12">
    <source>
        <dbReference type="PROSITE" id="PS51133"/>
    </source>
</evidence>
<evidence type="ECO:0000313" key="13">
    <source>
        <dbReference type="EMBL" id="KAF2225094.1"/>
    </source>
</evidence>
<evidence type="ECO:0000256" key="1">
    <source>
        <dbReference type="ARBA" id="ARBA00004604"/>
    </source>
</evidence>
<dbReference type="EMBL" id="ML992504">
    <property type="protein sequence ID" value="KAF2225094.1"/>
    <property type="molecule type" value="Genomic_DNA"/>
</dbReference>
<comment type="subcellular location">
    <subcellularLocation>
        <location evidence="1">Nucleus</location>
        <location evidence="1">Nucleolus</location>
    </subcellularLocation>
</comment>
<dbReference type="GO" id="GO:0006367">
    <property type="term" value="P:transcription initiation at RNA polymerase II promoter"/>
    <property type="evidence" value="ECO:0007669"/>
    <property type="project" value="TreeGrafter"/>
</dbReference>
<accession>A0A6A6GH83</accession>
<dbReference type="InterPro" id="IPR034012">
    <property type="entry name" value="Zn_ribbon_RPB9_C"/>
</dbReference>
<dbReference type="InterPro" id="IPR001529">
    <property type="entry name" value="Zn_ribbon_RPB9"/>
</dbReference>
<dbReference type="AlphaFoldDB" id="A0A6A6GH83"/>
<evidence type="ECO:0000256" key="2">
    <source>
        <dbReference type="ARBA" id="ARBA00011730"/>
    </source>
</evidence>
<reference evidence="14" key="1">
    <citation type="journal article" date="2020" name="Stud. Mycol.">
        <title>101 Dothideomycetes genomes: A test case for predicting lifestyles and emergence of pathogens.</title>
        <authorList>
            <person name="Haridas S."/>
            <person name="Albert R."/>
            <person name="Binder M."/>
            <person name="Bloem J."/>
            <person name="LaButti K."/>
            <person name="Salamov A."/>
            <person name="Andreopoulos B."/>
            <person name="Baker S."/>
            <person name="Barry K."/>
            <person name="Bills G."/>
            <person name="Bluhm B."/>
            <person name="Cannon C."/>
            <person name="Castanera R."/>
            <person name="Culley D."/>
            <person name="Daum C."/>
            <person name="Ezra D."/>
            <person name="Gonzalez J."/>
            <person name="Henrissat B."/>
            <person name="Kuo A."/>
            <person name="Liang C."/>
            <person name="Lipzen A."/>
            <person name="Lutzoni F."/>
            <person name="Magnuson J."/>
            <person name="Mondo S."/>
            <person name="Nolan M."/>
            <person name="Ohm R."/>
            <person name="Pangilinan J."/>
            <person name="Park H.-J."/>
            <person name="Ramirez L."/>
            <person name="Alfaro M."/>
            <person name="Sun H."/>
            <person name="Tritt A."/>
            <person name="Yoshinaga Y."/>
            <person name="Zwiers L.-H."/>
            <person name="Turgeon B."/>
            <person name="Goodwin S."/>
            <person name="Spatafora J."/>
            <person name="Crous P."/>
            <person name="Grigoriev I."/>
        </authorList>
    </citation>
    <scope>NUCLEOTIDE SEQUENCE [LARGE SCALE GENOMIC DNA]</scope>
    <source>
        <strain evidence="14">CECT 20119</strain>
    </source>
</reference>
<dbReference type="PROSITE" id="PS51133">
    <property type="entry name" value="ZF_TFIIS_2"/>
    <property type="match status" value="1"/>
</dbReference>
<dbReference type="GO" id="GO:0006283">
    <property type="term" value="P:transcription-coupled nucleotide-excision repair"/>
    <property type="evidence" value="ECO:0007669"/>
    <property type="project" value="TreeGrafter"/>
</dbReference>
<organism evidence="13 14">
    <name type="scientific">Elsinoe ampelina</name>
    <dbReference type="NCBI Taxonomy" id="302913"/>
    <lineage>
        <taxon>Eukaryota</taxon>
        <taxon>Fungi</taxon>
        <taxon>Dikarya</taxon>
        <taxon>Ascomycota</taxon>
        <taxon>Pezizomycotina</taxon>
        <taxon>Dothideomycetes</taxon>
        <taxon>Dothideomycetidae</taxon>
        <taxon>Myriangiales</taxon>
        <taxon>Elsinoaceae</taxon>
        <taxon>Elsinoe</taxon>
    </lineage>
</organism>
<dbReference type="InterPro" id="IPR001222">
    <property type="entry name" value="Znf_TFIIS"/>
</dbReference>
<dbReference type="Proteomes" id="UP000799538">
    <property type="component" value="Unassembled WGS sequence"/>
</dbReference>
<dbReference type="GO" id="GO:0001193">
    <property type="term" value="P:maintenance of transcriptional fidelity during transcription elongation by RNA polymerase II"/>
    <property type="evidence" value="ECO:0007669"/>
    <property type="project" value="TreeGrafter"/>
</dbReference>
<feature type="region of interest" description="Disordered" evidence="11">
    <location>
        <begin position="1"/>
        <end position="42"/>
    </location>
</feature>
<dbReference type="SUPFAM" id="SSF57783">
    <property type="entry name" value="Zinc beta-ribbon"/>
    <property type="match status" value="2"/>
</dbReference>
<dbReference type="Pfam" id="PF01096">
    <property type="entry name" value="Zn_ribbon_TFIIS"/>
    <property type="match status" value="1"/>
</dbReference>
<comment type="subunit">
    <text evidence="2">Component of the RNA polymerase II (Pol II) complex consisting of 12 subunits.</text>
</comment>
<keyword evidence="7" id="KW-0539">Nucleus</keyword>
<dbReference type="GO" id="GO:0003676">
    <property type="term" value="F:nucleic acid binding"/>
    <property type="evidence" value="ECO:0007669"/>
    <property type="project" value="InterPro"/>
</dbReference>
<feature type="domain" description="TFIIS-type" evidence="12">
    <location>
        <begin position="120"/>
        <end position="162"/>
    </location>
</feature>
<evidence type="ECO:0000256" key="6">
    <source>
        <dbReference type="ARBA" id="ARBA00022833"/>
    </source>
</evidence>
<keyword evidence="10" id="KW-0804">Transcription</keyword>
<dbReference type="PANTHER" id="PTHR11239">
    <property type="entry name" value="DNA-DIRECTED RNA POLYMERASE"/>
    <property type="match status" value="1"/>
</dbReference>
<keyword evidence="10" id="KW-0240">DNA-directed RNA polymerase</keyword>
<dbReference type="Pfam" id="PF02150">
    <property type="entry name" value="Zn_ribbon_RPB9"/>
    <property type="match status" value="1"/>
</dbReference>
<dbReference type="SMART" id="SM00440">
    <property type="entry name" value="ZnF_C2C2"/>
    <property type="match status" value="1"/>
</dbReference>
<dbReference type="SMART" id="SM00661">
    <property type="entry name" value="RPOL9"/>
    <property type="match status" value="1"/>
</dbReference>
<comment type="similarity">
    <text evidence="10">Belongs to the archaeal rpoM/eukaryotic RPA12/RPB9/RPC11 RNA polymerase family.</text>
</comment>
<dbReference type="GO" id="GO:0005665">
    <property type="term" value="C:RNA polymerase II, core complex"/>
    <property type="evidence" value="ECO:0007669"/>
    <property type="project" value="TreeGrafter"/>
</dbReference>